<comment type="caution">
    <text evidence="7">The sequence shown here is derived from an EMBL/GenBank/DDBJ whole genome shotgun (WGS) entry which is preliminary data.</text>
</comment>
<dbReference type="InterPro" id="IPR030385">
    <property type="entry name" value="G_IRG_dom"/>
</dbReference>
<evidence type="ECO:0000256" key="2">
    <source>
        <dbReference type="ARBA" id="ARBA00022741"/>
    </source>
</evidence>
<keyword evidence="2" id="KW-0547">Nucleotide-binding</keyword>
<dbReference type="AlphaFoldDB" id="A0A401H6C8"/>
<dbReference type="Proteomes" id="UP000287166">
    <property type="component" value="Unassembled WGS sequence"/>
</dbReference>
<dbReference type="InterPro" id="IPR007743">
    <property type="entry name" value="Immunity-related_GTPase-like"/>
</dbReference>
<comment type="similarity">
    <text evidence="1">Belongs to the TRAFAC class dynamin-like GTPase superfamily. IRG family.</text>
</comment>
<dbReference type="GO" id="GO:0016020">
    <property type="term" value="C:membrane"/>
    <property type="evidence" value="ECO:0007669"/>
    <property type="project" value="InterPro"/>
</dbReference>
<evidence type="ECO:0000256" key="1">
    <source>
        <dbReference type="ARBA" id="ARBA00005429"/>
    </source>
</evidence>
<dbReference type="GO" id="GO:0005525">
    <property type="term" value="F:GTP binding"/>
    <property type="evidence" value="ECO:0007669"/>
    <property type="project" value="UniProtKB-KW"/>
</dbReference>
<dbReference type="Gene3D" id="3.40.50.300">
    <property type="entry name" value="P-loop containing nucleotide triphosphate hydrolases"/>
    <property type="match status" value="1"/>
</dbReference>
<dbReference type="GO" id="GO:0016787">
    <property type="term" value="F:hydrolase activity"/>
    <property type="evidence" value="ECO:0007669"/>
    <property type="project" value="UniProtKB-KW"/>
</dbReference>
<proteinExistence type="inferred from homology"/>
<dbReference type="RefSeq" id="XP_027620921.1">
    <property type="nucleotide sequence ID" value="XM_027765120.1"/>
</dbReference>
<dbReference type="InterPro" id="IPR027417">
    <property type="entry name" value="P-loop_NTPase"/>
</dbReference>
<dbReference type="SUPFAM" id="SSF52540">
    <property type="entry name" value="P-loop containing nucleoside triphosphate hydrolases"/>
    <property type="match status" value="1"/>
</dbReference>
<evidence type="ECO:0000313" key="8">
    <source>
        <dbReference type="Proteomes" id="UP000287166"/>
    </source>
</evidence>
<evidence type="ECO:0000256" key="4">
    <source>
        <dbReference type="ARBA" id="ARBA00023134"/>
    </source>
</evidence>
<reference evidence="7 8" key="1">
    <citation type="journal article" date="2018" name="Sci. Rep.">
        <title>Genome sequence of the cauliflower mushroom Sparassis crispa (Hanabiratake) and its association with beneficial usage.</title>
        <authorList>
            <person name="Kiyama R."/>
            <person name="Furutani Y."/>
            <person name="Kawaguchi K."/>
            <person name="Nakanishi T."/>
        </authorList>
    </citation>
    <scope>NUCLEOTIDE SEQUENCE [LARGE SCALE GENOMIC DNA]</scope>
</reference>
<dbReference type="PANTHER" id="PTHR32341:SF10">
    <property type="entry name" value="INTERFERON-INDUCIBLE GTPASE 5"/>
    <property type="match status" value="1"/>
</dbReference>
<dbReference type="InParanoid" id="A0A401H6C8"/>
<feature type="region of interest" description="Disordered" evidence="5">
    <location>
        <begin position="1"/>
        <end position="32"/>
    </location>
</feature>
<feature type="domain" description="IRG-type G" evidence="6">
    <location>
        <begin position="187"/>
        <end position="379"/>
    </location>
</feature>
<dbReference type="STRING" id="139825.A0A401H6C8"/>
<dbReference type="PROSITE" id="PS51716">
    <property type="entry name" value="G_IRG"/>
    <property type="match status" value="1"/>
</dbReference>
<evidence type="ECO:0000313" key="7">
    <source>
        <dbReference type="EMBL" id="GBE90008.1"/>
    </source>
</evidence>
<dbReference type="EMBL" id="BFAD01000018">
    <property type="protein sequence ID" value="GBE90008.1"/>
    <property type="molecule type" value="Genomic_DNA"/>
</dbReference>
<evidence type="ECO:0000256" key="3">
    <source>
        <dbReference type="ARBA" id="ARBA00022801"/>
    </source>
</evidence>
<accession>A0A401H6C8</accession>
<dbReference type="OrthoDB" id="422720at2759"/>
<keyword evidence="8" id="KW-1185">Reference proteome</keyword>
<evidence type="ECO:0000259" key="6">
    <source>
        <dbReference type="PROSITE" id="PS51716"/>
    </source>
</evidence>
<organism evidence="7 8">
    <name type="scientific">Sparassis crispa</name>
    <dbReference type="NCBI Taxonomy" id="139825"/>
    <lineage>
        <taxon>Eukaryota</taxon>
        <taxon>Fungi</taxon>
        <taxon>Dikarya</taxon>
        <taxon>Basidiomycota</taxon>
        <taxon>Agaricomycotina</taxon>
        <taxon>Agaricomycetes</taxon>
        <taxon>Polyporales</taxon>
        <taxon>Sparassidaceae</taxon>
        <taxon>Sparassis</taxon>
    </lineage>
</organism>
<gene>
    <name evidence="7" type="ORF">SCP_1800300</name>
</gene>
<evidence type="ECO:0000256" key="5">
    <source>
        <dbReference type="SAM" id="MobiDB-lite"/>
    </source>
</evidence>
<name>A0A401H6C8_9APHY</name>
<keyword evidence="4" id="KW-0342">GTP-binding</keyword>
<dbReference type="InterPro" id="IPR051515">
    <property type="entry name" value="IRG"/>
</dbReference>
<dbReference type="PANTHER" id="PTHR32341">
    <property type="entry name" value="INTERFERON-INDUCIBLE GTPASE"/>
    <property type="match status" value="1"/>
</dbReference>
<dbReference type="GeneID" id="38786925"/>
<dbReference type="Pfam" id="PF05049">
    <property type="entry name" value="IIGP"/>
    <property type="match status" value="1"/>
</dbReference>
<keyword evidence="3" id="KW-0378">Hydrolase</keyword>
<protein>
    <recommendedName>
        <fullName evidence="6">IRG-type G domain-containing protein</fullName>
    </recommendedName>
</protein>
<sequence length="444" mass="51010">MQTLEEDRMAWETSAEEARKSEEARKAHKIDEAERLANTKKRKEDEEVILAIARSEKRLARKDRRIETLERRQAEDERRLSEMETKLAAVEKKVTEGMKRIPASEDQDQSLDKDATDAQALLKNNTAERQARREEGTKDKILRTKVTKAQAAREDAEWRLKAGIQPIVWPTREEIELTKKNVQYKEGVFHIAIAGIAGSGKSSLINAFRGISNSGNRTRKEPNIKTAPTGIVETTSVIGRYVDPDPNKPFVWYDIPGAGTLRVPAWQYFNAQGLYIFDCIIVLFDNRFTETDIGLLQNCARFQIPSFIVSSKSEAKISAIMNDKQHSDDDDDEWDTVQVSQDGIYQDAREEYIKETNNSVQRILADAGLPEQLVYLVEKDILRKVVKEYSEKRGGGVFRSLPLVGKKPSSRDDRLEEKIIDEQYLLDDMLEKAYQRRVKKWWPF</sequence>